<name>A0A9D1EQN7_9FIRM</name>
<evidence type="ECO:0000313" key="5">
    <source>
        <dbReference type="Proteomes" id="UP000823935"/>
    </source>
</evidence>
<feature type="transmembrane region" description="Helical" evidence="2">
    <location>
        <begin position="12"/>
        <end position="30"/>
    </location>
</feature>
<evidence type="ECO:0000259" key="3">
    <source>
        <dbReference type="Pfam" id="PF03816"/>
    </source>
</evidence>
<gene>
    <name evidence="4" type="ORF">IAB44_01660</name>
</gene>
<reference evidence="4" key="2">
    <citation type="journal article" date="2021" name="PeerJ">
        <title>Extensive microbial diversity within the chicken gut microbiome revealed by metagenomics and culture.</title>
        <authorList>
            <person name="Gilroy R."/>
            <person name="Ravi A."/>
            <person name="Getino M."/>
            <person name="Pursley I."/>
            <person name="Horton D.L."/>
            <person name="Alikhan N.F."/>
            <person name="Baker D."/>
            <person name="Gharbi K."/>
            <person name="Hall N."/>
            <person name="Watson M."/>
            <person name="Adriaenssens E.M."/>
            <person name="Foster-Nyarko E."/>
            <person name="Jarju S."/>
            <person name="Secka A."/>
            <person name="Antonio M."/>
            <person name="Oren A."/>
            <person name="Chaudhuri R.R."/>
            <person name="La Ragione R."/>
            <person name="Hildebrand F."/>
            <person name="Pallen M.J."/>
        </authorList>
    </citation>
    <scope>NUCLEOTIDE SEQUENCE</scope>
    <source>
        <strain evidence="4">CHK190-19873</strain>
    </source>
</reference>
<keyword evidence="2" id="KW-0812">Transmembrane</keyword>
<dbReference type="AlphaFoldDB" id="A0A9D1EQN7"/>
<accession>A0A9D1EQN7</accession>
<organism evidence="4 5">
    <name type="scientific">Candidatus Limivivens intestinipullorum</name>
    <dbReference type="NCBI Taxonomy" id="2840858"/>
    <lineage>
        <taxon>Bacteria</taxon>
        <taxon>Bacillati</taxon>
        <taxon>Bacillota</taxon>
        <taxon>Clostridia</taxon>
        <taxon>Lachnospirales</taxon>
        <taxon>Lachnospiraceae</taxon>
        <taxon>Lachnospiraceae incertae sedis</taxon>
        <taxon>Candidatus Limivivens</taxon>
    </lineage>
</organism>
<dbReference type="PANTHER" id="PTHR33392">
    <property type="entry name" value="POLYISOPRENYL-TEICHOIC ACID--PEPTIDOGLYCAN TEICHOIC ACID TRANSFERASE TAGU"/>
    <property type="match status" value="1"/>
</dbReference>
<dbReference type="PANTHER" id="PTHR33392:SF6">
    <property type="entry name" value="POLYISOPRENYL-TEICHOIC ACID--PEPTIDOGLYCAN TEICHOIC ACID TRANSFERASE TAGU"/>
    <property type="match status" value="1"/>
</dbReference>
<evidence type="ECO:0000256" key="1">
    <source>
        <dbReference type="ARBA" id="ARBA00006068"/>
    </source>
</evidence>
<keyword evidence="2" id="KW-1133">Transmembrane helix</keyword>
<evidence type="ECO:0000313" key="4">
    <source>
        <dbReference type="EMBL" id="HIS30248.1"/>
    </source>
</evidence>
<dbReference type="EMBL" id="DVIQ01000008">
    <property type="protein sequence ID" value="HIS30248.1"/>
    <property type="molecule type" value="Genomic_DNA"/>
</dbReference>
<dbReference type="Pfam" id="PF03816">
    <property type="entry name" value="LytR_cpsA_psr"/>
    <property type="match status" value="1"/>
</dbReference>
<dbReference type="NCBIfam" id="TIGR00350">
    <property type="entry name" value="lytR_cpsA_psr"/>
    <property type="match status" value="1"/>
</dbReference>
<feature type="transmembrane region" description="Helical" evidence="2">
    <location>
        <begin position="68"/>
        <end position="87"/>
    </location>
</feature>
<dbReference type="InterPro" id="IPR004474">
    <property type="entry name" value="LytR_CpsA_psr"/>
</dbReference>
<protein>
    <submittedName>
        <fullName evidence="4">LCP family protein</fullName>
    </submittedName>
</protein>
<keyword evidence="2" id="KW-0472">Membrane</keyword>
<dbReference type="Proteomes" id="UP000823935">
    <property type="component" value="Unassembled WGS sequence"/>
</dbReference>
<proteinExistence type="inferred from homology"/>
<reference evidence="4" key="1">
    <citation type="submission" date="2020-10" db="EMBL/GenBank/DDBJ databases">
        <authorList>
            <person name="Gilroy R."/>
        </authorList>
    </citation>
    <scope>NUCLEOTIDE SEQUENCE</scope>
    <source>
        <strain evidence="4">CHK190-19873</strain>
    </source>
</reference>
<dbReference type="Gene3D" id="3.40.190.10">
    <property type="entry name" value="Periplasmic binding protein-like II"/>
    <property type="match status" value="1"/>
</dbReference>
<dbReference type="Gene3D" id="3.40.630.190">
    <property type="entry name" value="LCP protein"/>
    <property type="match status" value="1"/>
</dbReference>
<feature type="domain" description="Cell envelope-related transcriptional attenuator" evidence="3">
    <location>
        <begin position="253"/>
        <end position="398"/>
    </location>
</feature>
<evidence type="ECO:0000256" key="2">
    <source>
        <dbReference type="SAM" id="Phobius"/>
    </source>
</evidence>
<feature type="transmembrane region" description="Helical" evidence="2">
    <location>
        <begin position="36"/>
        <end position="56"/>
    </location>
</feature>
<dbReference type="InterPro" id="IPR050922">
    <property type="entry name" value="LytR/CpsA/Psr_CW_biosynth"/>
</dbReference>
<comment type="caution">
    <text evidence="4">The sequence shown here is derived from an EMBL/GenBank/DDBJ whole genome shotgun (WGS) entry which is preliminary data.</text>
</comment>
<comment type="similarity">
    <text evidence="1">Belongs to the LytR/CpsA/Psr (LCP) family.</text>
</comment>
<sequence length="493" mass="53684">MKYKISWLVGKVLALLYIVAAVLLFTVLVRTNMVPVLYLGIIGAVMAILAVLVIWLTWNGRHKIRYAVGVLLALLFAGLYAVGFFYVNRTLEAADRITTVNTEVTEMGVYVKADNTDDFSQEAGRYSYGILSSLDRENTDDAVAQLNEELGISISPVEYDSLPSLIDALLNGETNAVVLNSAYLDVLEEMAGYEDIRSQIKEATITQVKTEIPQAAAETEKADTGTQTGSQSVFTLYISGVDSRSSELVSKSRSDVNILAVVNADTRQVVLISTPRDYYVPLSISGGVPDKLTHAGIYGVQVSMDTLAMLYGIDIDYYFRVNFTGFEKIIDALGGITVVSDYTFDSKNEAGYHFDQGENYMDGAAALAFCRERYSFATGDNQRGKNQLAVIRGVLNKCLSTDMLLNYTQVLAAVEDSFETSVPYDVLSSLVRSQLGSGGSWNIVSYSVTGTGDSQVPYSMSQSVYVMIPDESTVATAKELIQTVLDGGTVTEP</sequence>